<feature type="transmembrane region" description="Helical" evidence="1">
    <location>
        <begin position="65"/>
        <end position="86"/>
    </location>
</feature>
<accession>A0A1H0Y056</accession>
<name>A0A1H0Y056_9EURY</name>
<evidence type="ECO:0000313" key="4">
    <source>
        <dbReference type="Proteomes" id="UP000199289"/>
    </source>
</evidence>
<dbReference type="Proteomes" id="UP000199289">
    <property type="component" value="Unassembled WGS sequence"/>
</dbReference>
<evidence type="ECO:0000313" key="3">
    <source>
        <dbReference type="EMBL" id="SDQ08532.1"/>
    </source>
</evidence>
<dbReference type="AlphaFoldDB" id="A0A1H0Y056"/>
<reference evidence="2 5" key="3">
    <citation type="submission" date="2018-07" db="EMBL/GenBank/DDBJ databases">
        <title>Genome sequence of extremly halophilic archaeon Halopelagius longus strain BC12-B1.</title>
        <authorList>
            <person name="Zhang X."/>
        </authorList>
    </citation>
    <scope>NUCLEOTIDE SEQUENCE [LARGE SCALE GENOMIC DNA]</scope>
    <source>
        <strain evidence="2 5">BC12-B1</strain>
    </source>
</reference>
<dbReference type="RefSeq" id="WP_092531905.1">
    <property type="nucleotide sequence ID" value="NZ_FNKQ01000001.1"/>
</dbReference>
<dbReference type="EMBL" id="QQST01000001">
    <property type="protein sequence ID" value="RDI72202.1"/>
    <property type="molecule type" value="Genomic_DNA"/>
</dbReference>
<reference evidence="4" key="2">
    <citation type="submission" date="2016-10" db="EMBL/GenBank/DDBJ databases">
        <authorList>
            <person name="Varghese N."/>
            <person name="Submissions S."/>
        </authorList>
    </citation>
    <scope>NUCLEOTIDE SEQUENCE [LARGE SCALE GENOMIC DNA]</scope>
    <source>
        <strain evidence="4">CGMCC 1.12397</strain>
    </source>
</reference>
<keyword evidence="1" id="KW-0812">Transmembrane</keyword>
<gene>
    <name evidence="2" type="ORF">DWB78_11040</name>
    <name evidence="3" type="ORF">SAMN05216278_0317</name>
</gene>
<dbReference type="EMBL" id="FNKQ01000001">
    <property type="protein sequence ID" value="SDQ08532.1"/>
    <property type="molecule type" value="Genomic_DNA"/>
</dbReference>
<keyword evidence="1" id="KW-0472">Membrane</keyword>
<keyword evidence="5" id="KW-1185">Reference proteome</keyword>
<organism evidence="3 4">
    <name type="scientific">Halopelagius longus</name>
    <dbReference type="NCBI Taxonomy" id="1236180"/>
    <lineage>
        <taxon>Archaea</taxon>
        <taxon>Methanobacteriati</taxon>
        <taxon>Methanobacteriota</taxon>
        <taxon>Stenosarchaea group</taxon>
        <taxon>Halobacteria</taxon>
        <taxon>Halobacteriales</taxon>
        <taxon>Haloferacaceae</taxon>
    </lineage>
</organism>
<reference evidence="3" key="1">
    <citation type="submission" date="2016-10" db="EMBL/GenBank/DDBJ databases">
        <authorList>
            <person name="de Groot N.N."/>
        </authorList>
    </citation>
    <scope>NUCLEOTIDE SEQUENCE [LARGE SCALE GENOMIC DNA]</scope>
    <source>
        <strain evidence="3">CGMCC 1.12397</strain>
    </source>
</reference>
<proteinExistence type="predicted"/>
<sequence>MVPSKRILVVAAVSAAWSVVGTEAFETLFALDGPPAPAAALAVLLVCVVGYGFSHVRRPRTTAVLCFVAALSFVVGFVAFFAWSAATSFPDAVPAFVLRS</sequence>
<keyword evidence="1" id="KW-1133">Transmembrane helix</keyword>
<evidence type="ECO:0000313" key="5">
    <source>
        <dbReference type="Proteomes" id="UP000255421"/>
    </source>
</evidence>
<feature type="transmembrane region" description="Helical" evidence="1">
    <location>
        <begin position="34"/>
        <end position="53"/>
    </location>
</feature>
<evidence type="ECO:0000256" key="1">
    <source>
        <dbReference type="SAM" id="Phobius"/>
    </source>
</evidence>
<evidence type="ECO:0000313" key="2">
    <source>
        <dbReference type="EMBL" id="RDI72202.1"/>
    </source>
</evidence>
<protein>
    <submittedName>
        <fullName evidence="3">Uncharacterized protein</fullName>
    </submittedName>
</protein>
<dbReference type="Proteomes" id="UP000255421">
    <property type="component" value="Unassembled WGS sequence"/>
</dbReference>